<evidence type="ECO:0000313" key="1">
    <source>
        <dbReference type="EnsemblPlants" id="AVESA.00010b.r2.6DG1154460.1.CDS.1"/>
    </source>
</evidence>
<name>A0ACD5ZH34_AVESA</name>
<protein>
    <submittedName>
        <fullName evidence="1">Uncharacterized protein</fullName>
    </submittedName>
</protein>
<reference evidence="1" key="1">
    <citation type="submission" date="2021-05" db="EMBL/GenBank/DDBJ databases">
        <authorList>
            <person name="Scholz U."/>
            <person name="Mascher M."/>
            <person name="Fiebig A."/>
        </authorList>
    </citation>
    <scope>NUCLEOTIDE SEQUENCE [LARGE SCALE GENOMIC DNA]</scope>
</reference>
<organism evidence="1 2">
    <name type="scientific">Avena sativa</name>
    <name type="common">Oat</name>
    <dbReference type="NCBI Taxonomy" id="4498"/>
    <lineage>
        <taxon>Eukaryota</taxon>
        <taxon>Viridiplantae</taxon>
        <taxon>Streptophyta</taxon>
        <taxon>Embryophyta</taxon>
        <taxon>Tracheophyta</taxon>
        <taxon>Spermatophyta</taxon>
        <taxon>Magnoliopsida</taxon>
        <taxon>Liliopsida</taxon>
        <taxon>Poales</taxon>
        <taxon>Poaceae</taxon>
        <taxon>BOP clade</taxon>
        <taxon>Pooideae</taxon>
        <taxon>Poodae</taxon>
        <taxon>Poeae</taxon>
        <taxon>Poeae Chloroplast Group 1 (Aveneae type)</taxon>
        <taxon>Aveninae</taxon>
        <taxon>Avena</taxon>
    </lineage>
</organism>
<evidence type="ECO:0000313" key="2">
    <source>
        <dbReference type="Proteomes" id="UP001732700"/>
    </source>
</evidence>
<dbReference type="EnsemblPlants" id="AVESA.00010b.r2.6DG1154460.1">
    <property type="protein sequence ID" value="AVESA.00010b.r2.6DG1154460.1.CDS.1"/>
    <property type="gene ID" value="AVESA.00010b.r2.6DG1154460"/>
</dbReference>
<dbReference type="Proteomes" id="UP001732700">
    <property type="component" value="Chromosome 6D"/>
</dbReference>
<accession>A0ACD5ZH34</accession>
<keyword evidence="2" id="KW-1185">Reference proteome</keyword>
<sequence length="398" mass="43455">MKFGQIFRREALRSISFLSSVLPLSPAALNPSPIPRRRSAMSPAGACGKPSMSSSSIVADTASGYHLLTIHGYSRTKGIPTGECVRSSPFAICGHRWTIDYYPNGIRSAVAGYVSLSLNLDEDVAEAVRAQYDFCLAGEAEEPENVAALASASVVRFASRGASLYTMFVKRERLEGSTHLMDDSFTIRCDIVVVHHYRALHDAVAFVSVPPCDLRQHLGELLRTEKGADVVFEVGGETVAAHRCVLAARSSVFSAELFGPMKEGNATSIVVRIEDMNAEMFKALLHFVYTGSLPEMRKEEEDITYQHLLVAADRYGMERLKLICEEKLCQYINVGSATIILALAEQHHCVGLKKACFGFLAAPANLRAVLATDGFQHLNKSCPSLMIEVITMSCAKVE</sequence>
<reference evidence="1" key="2">
    <citation type="submission" date="2025-09" db="UniProtKB">
        <authorList>
            <consortium name="EnsemblPlants"/>
        </authorList>
    </citation>
    <scope>IDENTIFICATION</scope>
</reference>
<proteinExistence type="predicted"/>